<dbReference type="RefSeq" id="WP_136060231.1">
    <property type="nucleotide sequence ID" value="NZ_CAAHFH010000001.1"/>
</dbReference>
<proteinExistence type="predicted"/>
<evidence type="ECO:0000256" key="5">
    <source>
        <dbReference type="ARBA" id="ARBA00022723"/>
    </source>
</evidence>
<keyword evidence="9" id="KW-0472">Membrane</keyword>
<reference evidence="12 13" key="1">
    <citation type="submission" date="2019-04" db="EMBL/GenBank/DDBJ databases">
        <authorList>
            <person name="Van Vliet M D."/>
        </authorList>
    </citation>
    <scope>NUCLEOTIDE SEQUENCE [LARGE SCALE GENOMIC DNA]</scope>
    <source>
        <strain evidence="12 13">F21</strain>
    </source>
</reference>
<keyword evidence="5" id="KW-0479">Metal-binding</keyword>
<keyword evidence="3" id="KW-0813">Transport</keyword>
<dbReference type="GO" id="GO:0030313">
    <property type="term" value="C:cell envelope"/>
    <property type="evidence" value="ECO:0007669"/>
    <property type="project" value="UniProtKB-SubCell"/>
</dbReference>
<feature type="chain" id="PRO_5025652540" description="Tetrahaem cytochrome domain-containing protein" evidence="10">
    <location>
        <begin position="20"/>
        <end position="833"/>
    </location>
</feature>
<organism evidence="12 13">
    <name type="scientific">Pontiella sulfatireligans</name>
    <dbReference type="NCBI Taxonomy" id="2750658"/>
    <lineage>
        <taxon>Bacteria</taxon>
        <taxon>Pseudomonadati</taxon>
        <taxon>Kiritimatiellota</taxon>
        <taxon>Kiritimatiellia</taxon>
        <taxon>Kiritimatiellales</taxon>
        <taxon>Pontiellaceae</taxon>
        <taxon>Pontiella</taxon>
    </lineage>
</organism>
<keyword evidence="9" id="KW-0812">Transmembrane</keyword>
<dbReference type="PANTHER" id="PTHR35038:SF8">
    <property type="entry name" value="C-TYPE POLYHEME CYTOCHROME OMCC"/>
    <property type="match status" value="1"/>
</dbReference>
<keyword evidence="9" id="KW-1133">Transmembrane helix</keyword>
<dbReference type="InterPro" id="IPR051829">
    <property type="entry name" value="Multiheme_Cytochr_ET"/>
</dbReference>
<comment type="subcellular location">
    <subcellularLocation>
        <location evidence="2">Cell envelope</location>
    </subcellularLocation>
</comment>
<dbReference type="CDD" id="cd08168">
    <property type="entry name" value="Cytochrom_C3"/>
    <property type="match status" value="1"/>
</dbReference>
<comment type="cofactor">
    <cofactor evidence="1">
        <name>heme c</name>
        <dbReference type="ChEBI" id="CHEBI:61717"/>
    </cofactor>
</comment>
<keyword evidence="4" id="KW-0349">Heme</keyword>
<accession>A0A6C2UF49</accession>
<evidence type="ECO:0000256" key="1">
    <source>
        <dbReference type="ARBA" id="ARBA00001926"/>
    </source>
</evidence>
<keyword evidence="13" id="KW-1185">Reference proteome</keyword>
<gene>
    <name evidence="12" type="ORF">SCARR_00828</name>
</gene>
<feature type="transmembrane region" description="Helical" evidence="9">
    <location>
        <begin position="681"/>
        <end position="701"/>
    </location>
</feature>
<dbReference type="PANTHER" id="PTHR35038">
    <property type="entry name" value="DISSIMILATORY SULFITE REDUCTASE SIRA"/>
    <property type="match status" value="1"/>
</dbReference>
<feature type="transmembrane region" description="Helical" evidence="9">
    <location>
        <begin position="774"/>
        <end position="797"/>
    </location>
</feature>
<dbReference type="Proteomes" id="UP000346198">
    <property type="component" value="Unassembled WGS sequence"/>
</dbReference>
<evidence type="ECO:0000256" key="4">
    <source>
        <dbReference type="ARBA" id="ARBA00022617"/>
    </source>
</evidence>
<evidence type="ECO:0000256" key="10">
    <source>
        <dbReference type="SAM" id="SignalP"/>
    </source>
</evidence>
<dbReference type="SUPFAM" id="SSF48695">
    <property type="entry name" value="Multiheme cytochromes"/>
    <property type="match status" value="1"/>
</dbReference>
<dbReference type="GO" id="GO:0046872">
    <property type="term" value="F:metal ion binding"/>
    <property type="evidence" value="ECO:0007669"/>
    <property type="project" value="UniProtKB-KW"/>
</dbReference>
<evidence type="ECO:0000256" key="2">
    <source>
        <dbReference type="ARBA" id="ARBA00004196"/>
    </source>
</evidence>
<feature type="transmembrane region" description="Helical" evidence="9">
    <location>
        <begin position="803"/>
        <end position="825"/>
    </location>
</feature>
<evidence type="ECO:0000256" key="3">
    <source>
        <dbReference type="ARBA" id="ARBA00022448"/>
    </source>
</evidence>
<sequence length="833" mass="90393">MKTRHLILPILGTAVSVFASHFDGSRTTPVHRIPLTAEDGQNIVSSVPDTMPFSARMTCGACHDYEEIHGGTHFQSAGQGRATEPWIVVDEKSGTQIPADRMNLSAWEFTKRFGSHLPGGSISDPEDTMADIDARWQISGGLEMNCLACHNNSHRQDMTEWAKQIGRENFRWAATAASGIGEVGGMASRMPDWWDIYSGESPDDHTYRVPPTVNYDGSLFDSKYRMWFDIGKPQDKNCLQCHSSHPVAAQRMDVPGDVHAAAGLSCVDCHRNGEDHQILRGTTETMSCAACHSEEGLMAGQAGAPVAHHKGLPPVHFEKMTCTACHSGIKPGNEPHVVRTSRANKLGIYGRAQWFTESPFIVEPVYVRNEDGKIEPRRMMWPAFWAYADGHPLDTELIEKAATGVLDTQQQVGDVLSRFGNAEFALGEPLFAAGGSLYRRNADGGLNVAGSMETQESFVWATESNVVSMIPEFDVNAEEVDYDAEGVILGIMDALKPLETVMATKGKVFSIDADGYLAGTNTTLASGWYTKDGQPLINTFVERAVVDTVGTSLSFNEEQLTVMLQKLGSTTCYISNGRKFTLAASGELVDEDDAAAEPVSWAIGHDVRGTAQSLGAKTCQECHSADSGFLFGNVTATGPLLTDRALMMPMHEFQDVDSGFNKLFGATFTVRKAFKCFMSNIALLLALIGLAVGLPAIYKLVTKLEEKEVPVKPVLIFLIASMLVLAATGFLFGWPISYPLNGFPLLSHVGFGALYAVSLTVWALLRAKSGGNVWFWILLLSGIVLIGSVLIAMFPILGTHGQHIAIVVHRIAAVLSIIAATMGCLRANKKQND</sequence>
<feature type="transmembrane region" description="Helical" evidence="9">
    <location>
        <begin position="713"/>
        <end position="733"/>
    </location>
</feature>
<dbReference type="InterPro" id="IPR012286">
    <property type="entry name" value="Tetrahaem_cytochrome"/>
</dbReference>
<evidence type="ECO:0000313" key="13">
    <source>
        <dbReference type="Proteomes" id="UP000346198"/>
    </source>
</evidence>
<keyword evidence="7" id="KW-0249">Electron transport</keyword>
<evidence type="ECO:0000313" key="12">
    <source>
        <dbReference type="EMBL" id="VGO18775.1"/>
    </source>
</evidence>
<dbReference type="Gene3D" id="1.10.1130.10">
    <property type="entry name" value="Flavocytochrome C3, Chain A"/>
    <property type="match status" value="1"/>
</dbReference>
<keyword evidence="8" id="KW-0408">Iron</keyword>
<dbReference type="Pfam" id="PF14537">
    <property type="entry name" value="Cytochrom_c3_2"/>
    <property type="match status" value="1"/>
</dbReference>
<evidence type="ECO:0000256" key="6">
    <source>
        <dbReference type="ARBA" id="ARBA00022729"/>
    </source>
</evidence>
<protein>
    <recommendedName>
        <fullName evidence="11">Tetrahaem cytochrome domain-containing protein</fullName>
    </recommendedName>
</protein>
<evidence type="ECO:0000259" key="11">
    <source>
        <dbReference type="Pfam" id="PF14537"/>
    </source>
</evidence>
<evidence type="ECO:0000256" key="8">
    <source>
        <dbReference type="ARBA" id="ARBA00023004"/>
    </source>
</evidence>
<keyword evidence="6 10" id="KW-0732">Signal</keyword>
<name>A0A6C2UF49_9BACT</name>
<dbReference type="InterPro" id="IPR036280">
    <property type="entry name" value="Multihaem_cyt_sf"/>
</dbReference>
<dbReference type="AlphaFoldDB" id="A0A6C2UF49"/>
<feature type="domain" description="Tetrahaem cytochrome" evidence="11">
    <location>
        <begin position="258"/>
        <end position="328"/>
    </location>
</feature>
<evidence type="ECO:0000256" key="9">
    <source>
        <dbReference type="SAM" id="Phobius"/>
    </source>
</evidence>
<evidence type="ECO:0000256" key="7">
    <source>
        <dbReference type="ARBA" id="ARBA00022982"/>
    </source>
</evidence>
<dbReference type="EMBL" id="CAAHFH010000001">
    <property type="protein sequence ID" value="VGO18775.1"/>
    <property type="molecule type" value="Genomic_DNA"/>
</dbReference>
<feature type="transmembrane region" description="Helical" evidence="9">
    <location>
        <begin position="745"/>
        <end position="765"/>
    </location>
</feature>
<feature type="signal peptide" evidence="10">
    <location>
        <begin position="1"/>
        <end position="19"/>
    </location>
</feature>